<dbReference type="InterPro" id="IPR007267">
    <property type="entry name" value="GtrA_DPMS_TM"/>
</dbReference>
<dbReference type="PANTHER" id="PTHR10859:SF91">
    <property type="entry name" value="DOLICHYL-PHOSPHATE BETA-GLUCOSYLTRANSFERASE"/>
    <property type="match status" value="1"/>
</dbReference>
<evidence type="ECO:0000256" key="9">
    <source>
        <dbReference type="ARBA" id="ARBA00022824"/>
    </source>
</evidence>
<comment type="catalytic activity">
    <reaction evidence="13">
        <text>a di-trans,poly-cis-dolichyl phosphate + UDP-alpha-D-glucose = a di-trans,poly-cis-dolichyl beta-D-glucosyl phosphate + UDP</text>
        <dbReference type="Rhea" id="RHEA:15401"/>
        <dbReference type="Rhea" id="RHEA-COMP:19498"/>
        <dbReference type="Rhea" id="RHEA-COMP:19502"/>
        <dbReference type="ChEBI" id="CHEBI:57525"/>
        <dbReference type="ChEBI" id="CHEBI:57683"/>
        <dbReference type="ChEBI" id="CHEBI:58223"/>
        <dbReference type="ChEBI" id="CHEBI:58885"/>
        <dbReference type="EC" id="2.4.1.117"/>
    </reaction>
    <physiologicalReaction direction="left-to-right" evidence="13">
        <dbReference type="Rhea" id="RHEA:15402"/>
    </physiologicalReaction>
</comment>
<evidence type="ECO:0000313" key="17">
    <source>
        <dbReference type="EMBL" id="ORA69587.1"/>
    </source>
</evidence>
<keyword evidence="6" id="KW-0328">Glycosyltransferase</keyword>
<comment type="caution">
    <text evidence="17">The sequence shown here is derived from an EMBL/GenBank/DDBJ whole genome shotgun (WGS) entry which is preliminary data.</text>
</comment>
<feature type="transmembrane region" description="Helical" evidence="14">
    <location>
        <begin position="366"/>
        <end position="387"/>
    </location>
</feature>
<feature type="domain" description="GtrA/DPMS transmembrane" evidence="16">
    <location>
        <begin position="303"/>
        <end position="419"/>
    </location>
</feature>
<name>A0A1X0DB38_9MYCO</name>
<comment type="subcellular location">
    <subcellularLocation>
        <location evidence="2">Endoplasmic reticulum membrane</location>
        <topology evidence="2">Single-pass membrane protein</topology>
    </subcellularLocation>
    <subcellularLocation>
        <location evidence="1">Membrane</location>
        <topology evidence="1">Multi-pass membrane protein</topology>
    </subcellularLocation>
</comment>
<evidence type="ECO:0000256" key="5">
    <source>
        <dbReference type="ARBA" id="ARBA00012583"/>
    </source>
</evidence>
<evidence type="ECO:0000256" key="14">
    <source>
        <dbReference type="SAM" id="Phobius"/>
    </source>
</evidence>
<accession>A0A1X0DB38</accession>
<evidence type="ECO:0000256" key="11">
    <source>
        <dbReference type="ARBA" id="ARBA00022989"/>
    </source>
</evidence>
<reference evidence="17 18" key="1">
    <citation type="submission" date="2016-12" db="EMBL/GenBank/DDBJ databases">
        <title>The new phylogeny of genus Mycobacterium.</title>
        <authorList>
            <person name="Tortoli E."/>
            <person name="Trovato A."/>
            <person name="Cirillo D.M."/>
        </authorList>
    </citation>
    <scope>NUCLEOTIDE SEQUENCE [LARGE SCALE GENOMIC DNA]</scope>
    <source>
        <strain evidence="17 18">DSM 45130</strain>
    </source>
</reference>
<feature type="transmembrane region" description="Helical" evidence="14">
    <location>
        <begin position="301"/>
        <end position="321"/>
    </location>
</feature>
<feature type="domain" description="Glycosyltransferase 2-like" evidence="15">
    <location>
        <begin position="39"/>
        <end position="204"/>
    </location>
</feature>
<dbReference type="FunFam" id="3.90.550.10:FF:000131">
    <property type="entry name" value="Glycosyl transferase"/>
    <property type="match status" value="1"/>
</dbReference>
<dbReference type="EC" id="2.4.1.117" evidence="5"/>
<evidence type="ECO:0000259" key="15">
    <source>
        <dbReference type="Pfam" id="PF00535"/>
    </source>
</evidence>
<comment type="pathway">
    <text evidence="3">Protein modification; protein glycosylation.</text>
</comment>
<dbReference type="GO" id="GO:0000271">
    <property type="term" value="P:polysaccharide biosynthetic process"/>
    <property type="evidence" value="ECO:0007669"/>
    <property type="project" value="InterPro"/>
</dbReference>
<evidence type="ECO:0000313" key="18">
    <source>
        <dbReference type="Proteomes" id="UP000192801"/>
    </source>
</evidence>
<dbReference type="InterPro" id="IPR029044">
    <property type="entry name" value="Nucleotide-diphossugar_trans"/>
</dbReference>
<evidence type="ECO:0000259" key="16">
    <source>
        <dbReference type="Pfam" id="PF04138"/>
    </source>
</evidence>
<dbReference type="AlphaFoldDB" id="A0A1X0DB38"/>
<dbReference type="Gene3D" id="3.90.550.10">
    <property type="entry name" value="Spore Coat Polysaccharide Biosynthesis Protein SpsA, Chain A"/>
    <property type="match status" value="1"/>
</dbReference>
<keyword evidence="8 14" id="KW-0812">Transmembrane</keyword>
<evidence type="ECO:0000256" key="8">
    <source>
        <dbReference type="ARBA" id="ARBA00022692"/>
    </source>
</evidence>
<dbReference type="Proteomes" id="UP000192801">
    <property type="component" value="Unassembled WGS sequence"/>
</dbReference>
<dbReference type="Pfam" id="PF00535">
    <property type="entry name" value="Glycos_transf_2"/>
    <property type="match status" value="1"/>
</dbReference>
<keyword evidence="9" id="KW-0256">Endoplasmic reticulum</keyword>
<dbReference type="InterPro" id="IPR001173">
    <property type="entry name" value="Glyco_trans_2-like"/>
</dbReference>
<keyword evidence="12 14" id="KW-0472">Membrane</keyword>
<dbReference type="PANTHER" id="PTHR10859">
    <property type="entry name" value="GLYCOSYL TRANSFERASE"/>
    <property type="match status" value="1"/>
</dbReference>
<comment type="similarity">
    <text evidence="4">Belongs to the glycosyltransferase 2 family.</text>
</comment>
<evidence type="ECO:0000256" key="2">
    <source>
        <dbReference type="ARBA" id="ARBA00004389"/>
    </source>
</evidence>
<dbReference type="SUPFAM" id="SSF53448">
    <property type="entry name" value="Nucleotide-diphospho-sugar transferases"/>
    <property type="match status" value="1"/>
</dbReference>
<dbReference type="GO" id="GO:0004581">
    <property type="term" value="F:dolichyl-phosphate beta-glucosyltransferase activity"/>
    <property type="evidence" value="ECO:0007669"/>
    <property type="project" value="UniProtKB-EC"/>
</dbReference>
<dbReference type="EMBL" id="MVHS01000031">
    <property type="protein sequence ID" value="ORA69587.1"/>
    <property type="molecule type" value="Genomic_DNA"/>
</dbReference>
<evidence type="ECO:0000256" key="7">
    <source>
        <dbReference type="ARBA" id="ARBA00022679"/>
    </source>
</evidence>
<dbReference type="GO" id="GO:0006487">
    <property type="term" value="P:protein N-linked glycosylation"/>
    <property type="evidence" value="ECO:0007669"/>
    <property type="project" value="TreeGrafter"/>
</dbReference>
<evidence type="ECO:0000256" key="6">
    <source>
        <dbReference type="ARBA" id="ARBA00022676"/>
    </source>
</evidence>
<keyword evidence="7" id="KW-0808">Transferase</keyword>
<proteinExistence type="inferred from homology"/>
<evidence type="ECO:0000256" key="12">
    <source>
        <dbReference type="ARBA" id="ARBA00023136"/>
    </source>
</evidence>
<sequence length="428" mass="45976">MAPPADADTTPVADTARERDLRPNAARFAAEHGVPVLDVVVPVYNEQVALAGSVRRLHRYLEQQFGFSYRITIADNASIDQTPRIAAALADEFDEVRVVRLEQKGRGRALHAVWDASDAPVLAYMDVDLSTDLAALLPLVAPLISGHSDVAIGTRLDRASRVVRGPKREFISRCYNLILRSTLSAKFSDAQCGFKAIRADVAHALLPLVEDTGWFFDTELLVLAERSGLRIHEVPVDWVDDPDSRVDIVATAVADLRGVARLLKGFATGEIPVAAIAAQFGAGRNSAALAGQQRSLLRQGVFFATIGVLSTVAYLLLFMALRGVLGPQGANLVALLVTAVGNTAANRRFTFGVRGAAGAARHQFEGLVVFGIGLGLTSGALALLHSLGEPHRLVELSVLVAANLLATVVRFVLLRGWVFHPRRTVRQG</sequence>
<keyword evidence="10" id="KW-0735">Signal-anchor</keyword>
<evidence type="ECO:0000256" key="4">
    <source>
        <dbReference type="ARBA" id="ARBA00006739"/>
    </source>
</evidence>
<evidence type="ECO:0000256" key="13">
    <source>
        <dbReference type="ARBA" id="ARBA00045097"/>
    </source>
</evidence>
<dbReference type="Pfam" id="PF04138">
    <property type="entry name" value="GtrA_DPMS_TM"/>
    <property type="match status" value="1"/>
</dbReference>
<dbReference type="GO" id="GO:0016020">
    <property type="term" value="C:membrane"/>
    <property type="evidence" value="ECO:0007669"/>
    <property type="project" value="UniProtKB-SubCell"/>
</dbReference>
<gene>
    <name evidence="17" type="ORF">BST26_13430</name>
</gene>
<keyword evidence="18" id="KW-1185">Reference proteome</keyword>
<evidence type="ECO:0000256" key="1">
    <source>
        <dbReference type="ARBA" id="ARBA00004141"/>
    </source>
</evidence>
<organism evidence="17 18">
    <name type="scientific">Mycolicibacterium insubricum</name>
    <dbReference type="NCBI Taxonomy" id="444597"/>
    <lineage>
        <taxon>Bacteria</taxon>
        <taxon>Bacillati</taxon>
        <taxon>Actinomycetota</taxon>
        <taxon>Actinomycetes</taxon>
        <taxon>Mycobacteriales</taxon>
        <taxon>Mycobacteriaceae</taxon>
        <taxon>Mycolicibacterium</taxon>
    </lineage>
</organism>
<evidence type="ECO:0000256" key="3">
    <source>
        <dbReference type="ARBA" id="ARBA00004922"/>
    </source>
</evidence>
<dbReference type="STRING" id="444597.BST26_13430"/>
<evidence type="ECO:0000256" key="10">
    <source>
        <dbReference type="ARBA" id="ARBA00022968"/>
    </source>
</evidence>
<dbReference type="CDD" id="cd04188">
    <property type="entry name" value="DPG_synthase"/>
    <property type="match status" value="1"/>
</dbReference>
<feature type="transmembrane region" description="Helical" evidence="14">
    <location>
        <begin position="327"/>
        <end position="345"/>
    </location>
</feature>
<protein>
    <recommendedName>
        <fullName evidence="5">dolichyl-phosphate beta-glucosyltransferase</fullName>
        <ecNumber evidence="5">2.4.1.117</ecNumber>
    </recommendedName>
</protein>
<keyword evidence="11 14" id="KW-1133">Transmembrane helix</keyword>
<feature type="transmembrane region" description="Helical" evidence="14">
    <location>
        <begin position="393"/>
        <end position="413"/>
    </location>
</feature>
<dbReference type="InterPro" id="IPR035518">
    <property type="entry name" value="DPG_synthase"/>
</dbReference>